<protein>
    <submittedName>
        <fullName evidence="3">Uncharacterized protein</fullName>
    </submittedName>
</protein>
<feature type="region of interest" description="Disordered" evidence="1">
    <location>
        <begin position="142"/>
        <end position="170"/>
    </location>
</feature>
<dbReference type="Proteomes" id="UP000054823">
    <property type="component" value="Unassembled WGS sequence"/>
</dbReference>
<dbReference type="STRING" id="321267.SHM7688_03721"/>
<gene>
    <name evidence="3" type="ORF">SHM7688_03721</name>
</gene>
<proteinExistence type="predicted"/>
<name>A0A0P1EUB9_9RHOB</name>
<keyword evidence="4" id="KW-1185">Reference proteome</keyword>
<evidence type="ECO:0000256" key="1">
    <source>
        <dbReference type="SAM" id="MobiDB-lite"/>
    </source>
</evidence>
<accession>A0A0P1EUB9</accession>
<keyword evidence="2" id="KW-0472">Membrane</keyword>
<feature type="compositionally biased region" description="Basic and acidic residues" evidence="1">
    <location>
        <begin position="147"/>
        <end position="159"/>
    </location>
</feature>
<evidence type="ECO:0000256" key="2">
    <source>
        <dbReference type="SAM" id="Phobius"/>
    </source>
</evidence>
<feature type="transmembrane region" description="Helical" evidence="2">
    <location>
        <begin position="59"/>
        <end position="79"/>
    </location>
</feature>
<dbReference type="OrthoDB" id="7833467at2"/>
<keyword evidence="2" id="KW-0812">Transmembrane</keyword>
<evidence type="ECO:0000313" key="3">
    <source>
        <dbReference type="EMBL" id="CUH54251.1"/>
    </source>
</evidence>
<reference evidence="3 4" key="1">
    <citation type="submission" date="2015-09" db="EMBL/GenBank/DDBJ databases">
        <authorList>
            <consortium name="Swine Surveillance"/>
        </authorList>
    </citation>
    <scope>NUCLEOTIDE SEQUENCE [LARGE SCALE GENOMIC DNA]</scope>
    <source>
        <strain evidence="3 4">CECT 7688</strain>
    </source>
</reference>
<organism evidence="3 4">
    <name type="scientific">Shimia marina</name>
    <dbReference type="NCBI Taxonomy" id="321267"/>
    <lineage>
        <taxon>Bacteria</taxon>
        <taxon>Pseudomonadati</taxon>
        <taxon>Pseudomonadota</taxon>
        <taxon>Alphaproteobacteria</taxon>
        <taxon>Rhodobacterales</taxon>
        <taxon>Roseobacteraceae</taxon>
    </lineage>
</organism>
<dbReference type="RefSeq" id="WP_058241566.1">
    <property type="nucleotide sequence ID" value="NZ_CYPW01000040.1"/>
</dbReference>
<keyword evidence="2" id="KW-1133">Transmembrane helix</keyword>
<dbReference type="EMBL" id="CYPW01000040">
    <property type="protein sequence ID" value="CUH54251.1"/>
    <property type="molecule type" value="Genomic_DNA"/>
</dbReference>
<sequence length="340" mass="37410">MKDDTDSQHTPLGIYDKPESPKITGIELIAVGLSFAWLLGAVVFFLILPSNPLRQADSLQFLMTLLAIFMPVAMIWVAATAARSSRVMREESARLQAAIDAMRRTYVSQARGEQSPQNMEPSVAKKLDEIAAATRKTETALATFTTSRDRDDGIRKPQETEPEVEDAADQGTLALGTPAEELSPPLSRADFIQALNFPEDADDSAGFAALRKALRDRQAAHLIQASQDVLTLLSQDGIYMDDLRPDLARPEIWRRFAAGERGKAIASLGGVRDRSSLALAAGRMKQDPIFRDAAHHFMRRFDRSFVEFEETASDADIAALSETRTARAFMLLGRVAGIFD</sequence>
<feature type="transmembrane region" description="Helical" evidence="2">
    <location>
        <begin position="26"/>
        <end position="47"/>
    </location>
</feature>
<evidence type="ECO:0000313" key="4">
    <source>
        <dbReference type="Proteomes" id="UP000054823"/>
    </source>
</evidence>
<dbReference type="AlphaFoldDB" id="A0A0P1EUB9"/>